<evidence type="ECO:0000259" key="4">
    <source>
        <dbReference type="Pfam" id="PF02799"/>
    </source>
</evidence>
<feature type="region of interest" description="Disordered" evidence="3">
    <location>
        <begin position="1"/>
        <end position="33"/>
    </location>
</feature>
<dbReference type="EC" id="2.3.1.97" evidence="1"/>
<evidence type="ECO:0000313" key="6">
    <source>
        <dbReference type="Proteomes" id="UP000836841"/>
    </source>
</evidence>
<evidence type="ECO:0000256" key="3">
    <source>
        <dbReference type="SAM" id="MobiDB-lite"/>
    </source>
</evidence>
<dbReference type="GO" id="GO:0004379">
    <property type="term" value="F:glycylpeptide N-tetradecanoyltransferase activity"/>
    <property type="evidence" value="ECO:0007669"/>
    <property type="project" value="UniProtKB-EC"/>
</dbReference>
<dbReference type="InterPro" id="IPR016181">
    <property type="entry name" value="Acyl_CoA_acyltransferase"/>
</dbReference>
<comment type="catalytic activity">
    <reaction evidence="1">
        <text>N-terminal glycyl-[protein] + tetradecanoyl-CoA = N-tetradecanoylglycyl-[protein] + CoA + H(+)</text>
        <dbReference type="Rhea" id="RHEA:15521"/>
        <dbReference type="Rhea" id="RHEA-COMP:12666"/>
        <dbReference type="Rhea" id="RHEA-COMP:12667"/>
        <dbReference type="ChEBI" id="CHEBI:15378"/>
        <dbReference type="ChEBI" id="CHEBI:57287"/>
        <dbReference type="ChEBI" id="CHEBI:57385"/>
        <dbReference type="ChEBI" id="CHEBI:64723"/>
        <dbReference type="ChEBI" id="CHEBI:133050"/>
        <dbReference type="EC" id="2.3.1.97"/>
    </reaction>
</comment>
<proteinExistence type="inferred from homology"/>
<reference evidence="5 6" key="1">
    <citation type="submission" date="2022-03" db="EMBL/GenBank/DDBJ databases">
        <authorList>
            <person name="Nunn A."/>
            <person name="Chopra R."/>
            <person name="Nunn A."/>
            <person name="Contreras Garrido A."/>
        </authorList>
    </citation>
    <scope>NUCLEOTIDE SEQUENCE [LARGE SCALE GENOMIC DNA]</scope>
</reference>
<accession>A0AAU9S417</accession>
<gene>
    <name evidence="5" type="ORF">TAV2_LOCUS12639</name>
</gene>
<dbReference type="InterPro" id="IPR000903">
    <property type="entry name" value="NMT"/>
</dbReference>
<dbReference type="EMBL" id="OU466860">
    <property type="protein sequence ID" value="CAH2058049.1"/>
    <property type="molecule type" value="Genomic_DNA"/>
</dbReference>
<dbReference type="AlphaFoldDB" id="A0AAU9S417"/>
<dbReference type="Proteomes" id="UP000836841">
    <property type="component" value="Chromosome 4"/>
</dbReference>
<keyword evidence="1" id="KW-0012">Acyltransferase</keyword>
<dbReference type="InterPro" id="IPR022677">
    <property type="entry name" value="NMT_C"/>
</dbReference>
<dbReference type="Gene3D" id="3.40.630.170">
    <property type="match status" value="2"/>
</dbReference>
<comment type="function">
    <text evidence="1">Adds a myristoyl group to the N-terminal glycine residue of certain cellular proteins.</text>
</comment>
<keyword evidence="6" id="KW-1185">Reference proteome</keyword>
<protein>
    <recommendedName>
        <fullName evidence="1">Glycylpeptide N-tetradecanoyltransferase</fullName>
        <ecNumber evidence="1">2.3.1.97</ecNumber>
    </recommendedName>
</protein>
<keyword evidence="1" id="KW-0808">Transferase</keyword>
<evidence type="ECO:0000256" key="2">
    <source>
        <dbReference type="RuleBase" id="RU004178"/>
    </source>
</evidence>
<dbReference type="GO" id="GO:0005737">
    <property type="term" value="C:cytoplasm"/>
    <property type="evidence" value="ECO:0007669"/>
    <property type="project" value="TreeGrafter"/>
</dbReference>
<dbReference type="PIRSF" id="PIRSF015892">
    <property type="entry name" value="N-myristl_transf"/>
    <property type="match status" value="1"/>
</dbReference>
<name>A0AAU9S417_THLAR</name>
<organism evidence="5 6">
    <name type="scientific">Thlaspi arvense</name>
    <name type="common">Field penny-cress</name>
    <dbReference type="NCBI Taxonomy" id="13288"/>
    <lineage>
        <taxon>Eukaryota</taxon>
        <taxon>Viridiplantae</taxon>
        <taxon>Streptophyta</taxon>
        <taxon>Embryophyta</taxon>
        <taxon>Tracheophyta</taxon>
        <taxon>Spermatophyta</taxon>
        <taxon>Magnoliopsida</taxon>
        <taxon>eudicotyledons</taxon>
        <taxon>Gunneridae</taxon>
        <taxon>Pentapetalae</taxon>
        <taxon>rosids</taxon>
        <taxon>malvids</taxon>
        <taxon>Brassicales</taxon>
        <taxon>Brassicaceae</taxon>
        <taxon>Thlaspideae</taxon>
        <taxon>Thlaspi</taxon>
    </lineage>
</organism>
<dbReference type="SUPFAM" id="SSF55729">
    <property type="entry name" value="Acyl-CoA N-acyltransferases (Nat)"/>
    <property type="match status" value="2"/>
</dbReference>
<dbReference type="PANTHER" id="PTHR11377">
    <property type="entry name" value="N-MYRISTOYL TRANSFERASE"/>
    <property type="match status" value="1"/>
</dbReference>
<dbReference type="Pfam" id="PF02799">
    <property type="entry name" value="NMT_C"/>
    <property type="match status" value="1"/>
</dbReference>
<evidence type="ECO:0000256" key="1">
    <source>
        <dbReference type="RuleBase" id="RU000586"/>
    </source>
</evidence>
<evidence type="ECO:0000313" key="5">
    <source>
        <dbReference type="EMBL" id="CAH2058049.1"/>
    </source>
</evidence>
<feature type="compositionally biased region" description="Basic and acidic residues" evidence="3">
    <location>
        <begin position="13"/>
        <end position="30"/>
    </location>
</feature>
<sequence length="330" mass="37343">MMPNSNIGPSSIKEMKPSDVNTHDVDEGGKSSKILSENMSKLHLGSKDEKAAQIVEANPLAKDDTSVGTKSRGHKYSKVHKFWETQPVMQFKDIGDKSLPEGPIEPATALSKVKQEPYNLPSLFEWTTCDMNSDDMCLELVDVEFTTLRKMTMSMANKLYKLPDAPITPGFRKMEPRDVPAVTGLLRNYLSQFGVATDFDEDDVGHWLLPREDVVHSYVVESPQTHEVTDLCSFYALPLTVLGNSKYTTVECAYSYYNVATQTSFPQLMNDALIVSKQKGFDVFFALDVMHNESFLKELRFDPGDEQMYYYFYNYRLRGALKPSEFGLVL</sequence>
<dbReference type="PANTHER" id="PTHR11377:SF17">
    <property type="entry name" value="GLYCYLPEPTIDE N-TETRADECANOYLTRANSFERASE 1-RELATED"/>
    <property type="match status" value="1"/>
</dbReference>
<feature type="domain" description="Glycylpeptide N-tetradecanoyltransferase C-terminal" evidence="4">
    <location>
        <begin position="142"/>
        <end position="324"/>
    </location>
</feature>
<comment type="similarity">
    <text evidence="2">Belongs to the NMT family.</text>
</comment>